<feature type="binding site" evidence="3">
    <location>
        <position position="89"/>
    </location>
    <ligand>
        <name>Cu cation</name>
        <dbReference type="ChEBI" id="CHEBI:23378"/>
    </ligand>
</feature>
<accession>A0A1W9I503</accession>
<dbReference type="PANTHER" id="PTHR12151:SF25">
    <property type="entry name" value="LINALOOL DEHYDRATASE_ISOMERASE DOMAIN-CONTAINING PROTEIN"/>
    <property type="match status" value="1"/>
</dbReference>
<feature type="signal peptide" evidence="5">
    <location>
        <begin position="1"/>
        <end position="22"/>
    </location>
</feature>
<dbReference type="RefSeq" id="WP_376800547.1">
    <property type="nucleotide sequence ID" value="NZ_DBNB01000011.1"/>
</dbReference>
<dbReference type="Pfam" id="PF02630">
    <property type="entry name" value="SCO1-SenC"/>
    <property type="match status" value="1"/>
</dbReference>
<dbReference type="InterPro" id="IPR003782">
    <property type="entry name" value="SCO1/SenC"/>
</dbReference>
<keyword evidence="3" id="KW-0479">Metal-binding</keyword>
<evidence type="ECO:0000313" key="6">
    <source>
        <dbReference type="EMBL" id="OQW54773.1"/>
    </source>
</evidence>
<dbReference type="AlphaFoldDB" id="A0A1W9I503"/>
<sequence length="212" mass="23098">MSRIMAVFAVIASALLASPLFAHGTGPHIAVPPTSDKEDADNLARDPLANRFGGKFTLTDHRGNRVTDETYRGHYLLVYFGFTSCADLCPIDMANMTAALQMVSPATAEKIQPLFISVDPEIDTPAVLSAYVANFNPNLIGLTGSVAEVEAAARAYRVQRHKLLHPSSNGHPYIIDHGTLMFLMGPDGKFVTLFPNNSDPEKIARNLDRYVK</sequence>
<keyword evidence="5" id="KW-0732">Signal</keyword>
<feature type="chain" id="PRO_5012529442" description="Thioredoxin domain-containing protein" evidence="5">
    <location>
        <begin position="23"/>
        <end position="212"/>
    </location>
</feature>
<dbReference type="EMBL" id="LWDL01000001">
    <property type="protein sequence ID" value="OQW54773.1"/>
    <property type="molecule type" value="Genomic_DNA"/>
</dbReference>
<dbReference type="FunFam" id="3.40.30.10:FF:000013">
    <property type="entry name" value="Blast:Protein SCO1 homolog, mitochondrial"/>
    <property type="match status" value="1"/>
</dbReference>
<dbReference type="InterPro" id="IPR036249">
    <property type="entry name" value="Thioredoxin-like_sf"/>
</dbReference>
<evidence type="ECO:0000256" key="1">
    <source>
        <dbReference type="ARBA" id="ARBA00010996"/>
    </source>
</evidence>
<evidence type="ECO:0000256" key="4">
    <source>
        <dbReference type="PIRSR" id="PIRSR603782-2"/>
    </source>
</evidence>
<comment type="similarity">
    <text evidence="1">Belongs to the SCO1/2 family.</text>
</comment>
<dbReference type="Proteomes" id="UP000192872">
    <property type="component" value="Unassembled WGS sequence"/>
</dbReference>
<comment type="caution">
    <text evidence="6">The sequence shown here is derived from an EMBL/GenBank/DDBJ whole genome shotgun (WGS) entry which is preliminary data.</text>
</comment>
<feature type="disulfide bond" description="Redox-active" evidence="4">
    <location>
        <begin position="85"/>
        <end position="89"/>
    </location>
</feature>
<dbReference type="Gene3D" id="3.40.30.10">
    <property type="entry name" value="Glutaredoxin"/>
    <property type="match status" value="1"/>
</dbReference>
<keyword evidence="2 3" id="KW-0186">Copper</keyword>
<evidence type="ECO:0000256" key="5">
    <source>
        <dbReference type="SAM" id="SignalP"/>
    </source>
</evidence>
<organism evidence="6 7">
    <name type="scientific">Candidatus Raskinella chloraquaticus</name>
    <dbReference type="NCBI Taxonomy" id="1951219"/>
    <lineage>
        <taxon>Bacteria</taxon>
        <taxon>Pseudomonadati</taxon>
        <taxon>Pseudomonadota</taxon>
        <taxon>Alphaproteobacteria</taxon>
        <taxon>Hyphomicrobiales</taxon>
        <taxon>Phreatobacteraceae</taxon>
        <taxon>Candidatus Raskinella</taxon>
    </lineage>
</organism>
<feature type="binding site" evidence="3">
    <location>
        <position position="177"/>
    </location>
    <ligand>
        <name>Cu cation</name>
        <dbReference type="ChEBI" id="CHEBI:23378"/>
    </ligand>
</feature>
<gene>
    <name evidence="6" type="ORF">A4S15_04045</name>
</gene>
<evidence type="ECO:0000313" key="7">
    <source>
        <dbReference type="Proteomes" id="UP000192872"/>
    </source>
</evidence>
<evidence type="ECO:0008006" key="8">
    <source>
        <dbReference type="Google" id="ProtNLM"/>
    </source>
</evidence>
<dbReference type="SUPFAM" id="SSF52833">
    <property type="entry name" value="Thioredoxin-like"/>
    <property type="match status" value="1"/>
</dbReference>
<name>A0A1W9I503_9HYPH</name>
<keyword evidence="4" id="KW-1015">Disulfide bond</keyword>
<evidence type="ECO:0000256" key="3">
    <source>
        <dbReference type="PIRSR" id="PIRSR603782-1"/>
    </source>
</evidence>
<dbReference type="STRING" id="1827387.A4S15_04045"/>
<feature type="binding site" evidence="3">
    <location>
        <position position="85"/>
    </location>
    <ligand>
        <name>Cu cation</name>
        <dbReference type="ChEBI" id="CHEBI:23378"/>
    </ligand>
</feature>
<dbReference type="PANTHER" id="PTHR12151">
    <property type="entry name" value="ELECTRON TRANSPORT PROTIN SCO1/SENC FAMILY MEMBER"/>
    <property type="match status" value="1"/>
</dbReference>
<dbReference type="GO" id="GO:0046872">
    <property type="term" value="F:metal ion binding"/>
    <property type="evidence" value="ECO:0007669"/>
    <property type="project" value="UniProtKB-KW"/>
</dbReference>
<evidence type="ECO:0000256" key="2">
    <source>
        <dbReference type="ARBA" id="ARBA00023008"/>
    </source>
</evidence>
<dbReference type="CDD" id="cd02968">
    <property type="entry name" value="SCO"/>
    <property type="match status" value="1"/>
</dbReference>
<protein>
    <recommendedName>
        <fullName evidence="8">Thioredoxin domain-containing protein</fullName>
    </recommendedName>
</protein>
<proteinExistence type="inferred from homology"/>
<reference evidence="6 7" key="1">
    <citation type="journal article" date="2017" name="Water Res.">
        <title>Comammox in drinking water systems.</title>
        <authorList>
            <person name="Wang Y."/>
            <person name="Ma L."/>
            <person name="Mao Y."/>
            <person name="Jiang X."/>
            <person name="Xia Y."/>
            <person name="Yu K."/>
            <person name="Li B."/>
            <person name="Zhang T."/>
        </authorList>
    </citation>
    <scope>NUCLEOTIDE SEQUENCE [LARGE SCALE GENOMIC DNA]</scope>
    <source>
        <strain evidence="6">SG_bin8</strain>
    </source>
</reference>